<feature type="transmembrane region" description="Helical" evidence="2">
    <location>
        <begin position="143"/>
        <end position="162"/>
    </location>
</feature>
<gene>
    <name evidence="3" type="ORF">M011DRAFT_70112</name>
</gene>
<evidence type="ECO:0000313" key="3">
    <source>
        <dbReference type="EMBL" id="KAF2746897.1"/>
    </source>
</evidence>
<keyword evidence="2" id="KW-0472">Membrane</keyword>
<dbReference type="EMBL" id="MU006575">
    <property type="protein sequence ID" value="KAF2746897.1"/>
    <property type="molecule type" value="Genomic_DNA"/>
</dbReference>
<feature type="compositionally biased region" description="Basic and acidic residues" evidence="1">
    <location>
        <begin position="439"/>
        <end position="449"/>
    </location>
</feature>
<evidence type="ECO:0000256" key="2">
    <source>
        <dbReference type="SAM" id="Phobius"/>
    </source>
</evidence>
<feature type="region of interest" description="Disordered" evidence="1">
    <location>
        <begin position="413"/>
        <end position="455"/>
    </location>
</feature>
<feature type="transmembrane region" description="Helical" evidence="2">
    <location>
        <begin position="367"/>
        <end position="386"/>
    </location>
</feature>
<dbReference type="AlphaFoldDB" id="A0A6A6VCQ4"/>
<dbReference type="Proteomes" id="UP000799440">
    <property type="component" value="Unassembled WGS sequence"/>
</dbReference>
<keyword evidence="2" id="KW-0812">Transmembrane</keyword>
<feature type="transmembrane region" description="Helical" evidence="2">
    <location>
        <begin position="69"/>
        <end position="90"/>
    </location>
</feature>
<feature type="transmembrane region" description="Helical" evidence="2">
    <location>
        <begin position="338"/>
        <end position="361"/>
    </location>
</feature>
<protein>
    <submittedName>
        <fullName evidence="3">Uncharacterized protein</fullName>
    </submittedName>
</protein>
<sequence length="474" mass="54600">MREQARPQTFHQVCDASGLDVYQCLSLSPVLSVKFHTISPPQDILPHNITKLTVRYPTISLFHNMGAELIRYVFGFGALILVLYIIAVIVDAWPQLKNTYTATRLFLQQSPTRCRLFLQQSLTRSRLFLEAWYNRFRQFLIDFYIVSLLHTGIAINLCWLFFEDVARISLRWIFGSIHQSIRLVLTAVGHTISFLYLLSRAKVIASWLCVSKSIAQYRLKLQNALRPYILFFTDLTREPTTWLRNKTTALWTRLPHTITQLLTSIYIRAQTYHLRVTTALTHYTPTRLTHTLRKTGAFISTYRKHILISVVILIDPFRTPLRLLARKTLYLIPSLPRLLSNLLFSLILLFSHFVATILRTIDDTLDFALRPLTAILAVYILVPYVWRWLAELVDEDDLPEVGGRELQVQNMYEKGEEGEKDPSRVTSQGEGSEMGVTGDRAEWTPKEEQGTDVGRTDAVMGEKALVLWKGDGER</sequence>
<keyword evidence="2" id="KW-1133">Transmembrane helix</keyword>
<name>A0A6A6VCQ4_9PLEO</name>
<evidence type="ECO:0000313" key="4">
    <source>
        <dbReference type="Proteomes" id="UP000799440"/>
    </source>
</evidence>
<proteinExistence type="predicted"/>
<accession>A0A6A6VCQ4</accession>
<keyword evidence="4" id="KW-1185">Reference proteome</keyword>
<feature type="compositionally biased region" description="Basic and acidic residues" evidence="1">
    <location>
        <begin position="413"/>
        <end position="423"/>
    </location>
</feature>
<evidence type="ECO:0000256" key="1">
    <source>
        <dbReference type="SAM" id="MobiDB-lite"/>
    </source>
</evidence>
<organism evidence="3 4">
    <name type="scientific">Sporormia fimetaria CBS 119925</name>
    <dbReference type="NCBI Taxonomy" id="1340428"/>
    <lineage>
        <taxon>Eukaryota</taxon>
        <taxon>Fungi</taxon>
        <taxon>Dikarya</taxon>
        <taxon>Ascomycota</taxon>
        <taxon>Pezizomycotina</taxon>
        <taxon>Dothideomycetes</taxon>
        <taxon>Pleosporomycetidae</taxon>
        <taxon>Pleosporales</taxon>
        <taxon>Sporormiaceae</taxon>
        <taxon>Sporormia</taxon>
    </lineage>
</organism>
<reference evidence="3" key="1">
    <citation type="journal article" date="2020" name="Stud. Mycol.">
        <title>101 Dothideomycetes genomes: a test case for predicting lifestyles and emergence of pathogens.</title>
        <authorList>
            <person name="Haridas S."/>
            <person name="Albert R."/>
            <person name="Binder M."/>
            <person name="Bloem J."/>
            <person name="Labutti K."/>
            <person name="Salamov A."/>
            <person name="Andreopoulos B."/>
            <person name="Baker S."/>
            <person name="Barry K."/>
            <person name="Bills G."/>
            <person name="Bluhm B."/>
            <person name="Cannon C."/>
            <person name="Castanera R."/>
            <person name="Culley D."/>
            <person name="Daum C."/>
            <person name="Ezra D."/>
            <person name="Gonzalez J."/>
            <person name="Henrissat B."/>
            <person name="Kuo A."/>
            <person name="Liang C."/>
            <person name="Lipzen A."/>
            <person name="Lutzoni F."/>
            <person name="Magnuson J."/>
            <person name="Mondo S."/>
            <person name="Nolan M."/>
            <person name="Ohm R."/>
            <person name="Pangilinan J."/>
            <person name="Park H.-J."/>
            <person name="Ramirez L."/>
            <person name="Alfaro M."/>
            <person name="Sun H."/>
            <person name="Tritt A."/>
            <person name="Yoshinaga Y."/>
            <person name="Zwiers L.-H."/>
            <person name="Turgeon B."/>
            <person name="Goodwin S."/>
            <person name="Spatafora J."/>
            <person name="Crous P."/>
            <person name="Grigoriev I."/>
        </authorList>
    </citation>
    <scope>NUCLEOTIDE SEQUENCE</scope>
    <source>
        <strain evidence="3">CBS 119925</strain>
    </source>
</reference>